<evidence type="ECO:0000313" key="2">
    <source>
        <dbReference type="Proteomes" id="UP001148737"/>
    </source>
</evidence>
<keyword evidence="2" id="KW-1185">Reference proteome</keyword>
<gene>
    <name evidence="1" type="ORF">NLG97_g2677</name>
</gene>
<dbReference type="EMBL" id="JANAKD010000192">
    <property type="protein sequence ID" value="KAJ3496413.1"/>
    <property type="molecule type" value="Genomic_DNA"/>
</dbReference>
<accession>A0ACC1R2W0</accession>
<name>A0ACC1R2W0_9HYPO</name>
<reference evidence="1" key="1">
    <citation type="submission" date="2022-07" db="EMBL/GenBank/DDBJ databases">
        <title>Genome Sequence of Lecanicillium saksenae.</title>
        <authorList>
            <person name="Buettner E."/>
        </authorList>
    </citation>
    <scope>NUCLEOTIDE SEQUENCE</scope>
    <source>
        <strain evidence="1">VT-O1</strain>
    </source>
</reference>
<sequence>MGGALERALPMAMAIFCGVAGGFYTFQPMLAPKEPLDKLDEATKPVNAKTTDAKAPDAKVGVTKPAP</sequence>
<comment type="caution">
    <text evidence="1">The sequence shown here is derived from an EMBL/GenBank/DDBJ whole genome shotgun (WGS) entry which is preliminary data.</text>
</comment>
<dbReference type="Proteomes" id="UP001148737">
    <property type="component" value="Unassembled WGS sequence"/>
</dbReference>
<organism evidence="1 2">
    <name type="scientific">Lecanicillium saksenae</name>
    <dbReference type="NCBI Taxonomy" id="468837"/>
    <lineage>
        <taxon>Eukaryota</taxon>
        <taxon>Fungi</taxon>
        <taxon>Dikarya</taxon>
        <taxon>Ascomycota</taxon>
        <taxon>Pezizomycotina</taxon>
        <taxon>Sordariomycetes</taxon>
        <taxon>Hypocreomycetidae</taxon>
        <taxon>Hypocreales</taxon>
        <taxon>Cordycipitaceae</taxon>
        <taxon>Lecanicillium</taxon>
    </lineage>
</organism>
<proteinExistence type="predicted"/>
<evidence type="ECO:0000313" key="1">
    <source>
        <dbReference type="EMBL" id="KAJ3496413.1"/>
    </source>
</evidence>
<protein>
    <submittedName>
        <fullName evidence="1">Uncharacterized protein</fullName>
    </submittedName>
</protein>